<dbReference type="SUPFAM" id="SSF48113">
    <property type="entry name" value="Heme-dependent peroxidases"/>
    <property type="match status" value="2"/>
</dbReference>
<keyword evidence="4 8" id="KW-0560">Oxidoreductase</keyword>
<dbReference type="Gene3D" id="1.10.420.10">
    <property type="entry name" value="Peroxidase, domain 2"/>
    <property type="match status" value="2"/>
</dbReference>
<evidence type="ECO:0000313" key="11">
    <source>
        <dbReference type="EMBL" id="MDD1793722.1"/>
    </source>
</evidence>
<dbReference type="NCBIfam" id="TIGR00198">
    <property type="entry name" value="cat_per_HPI"/>
    <property type="match status" value="1"/>
</dbReference>
<keyword evidence="1 8" id="KW-0575">Peroxidase</keyword>
<accession>A0ABT5R2J0</accession>
<evidence type="ECO:0000256" key="4">
    <source>
        <dbReference type="ARBA" id="ARBA00023002"/>
    </source>
</evidence>
<comment type="subunit">
    <text evidence="8">Homodimer or homotetramer.</text>
</comment>
<dbReference type="EMBL" id="JAJUBC010000011">
    <property type="protein sequence ID" value="MDD1793722.1"/>
    <property type="molecule type" value="Genomic_DNA"/>
</dbReference>
<feature type="domain" description="Plant heme peroxidase family profile" evidence="10">
    <location>
        <begin position="135"/>
        <end position="431"/>
    </location>
</feature>
<comment type="similarity">
    <text evidence="8 9">Belongs to the peroxidase family. Peroxidase/catalase subfamily.</text>
</comment>
<dbReference type="PANTHER" id="PTHR30555:SF0">
    <property type="entry name" value="CATALASE-PEROXIDASE"/>
    <property type="match status" value="1"/>
</dbReference>
<feature type="active site" description="Proton acceptor" evidence="8">
    <location>
        <position position="102"/>
    </location>
</feature>
<comment type="function">
    <text evidence="8">Bifunctional enzyme with both catalase and broad-spectrum peroxidase activity.</text>
</comment>
<keyword evidence="6 8" id="KW-0376">Hydrogen peroxide</keyword>
<dbReference type="Proteomes" id="UP001149400">
    <property type="component" value="Unassembled WGS sequence"/>
</dbReference>
<comment type="caution">
    <text evidence="11">The sequence shown here is derived from an EMBL/GenBank/DDBJ whole genome shotgun (WGS) entry which is preliminary data.</text>
</comment>
<dbReference type="NCBIfam" id="NF011635">
    <property type="entry name" value="PRK15061.1"/>
    <property type="match status" value="1"/>
</dbReference>
<dbReference type="EC" id="1.11.1.21" evidence="8 9"/>
<feature type="chain" id="PRO_5044935718" description="Catalase-peroxidase" evidence="8 9">
    <location>
        <begin position="23"/>
        <end position="736"/>
    </location>
</feature>
<gene>
    <name evidence="8 11" type="primary">katG</name>
    <name evidence="11" type="ORF">LRP50_11330</name>
</gene>
<evidence type="ECO:0000256" key="8">
    <source>
        <dbReference type="HAMAP-Rule" id="MF_01961"/>
    </source>
</evidence>
<evidence type="ECO:0000259" key="10">
    <source>
        <dbReference type="PROSITE" id="PS50873"/>
    </source>
</evidence>
<dbReference type="Gene3D" id="1.10.520.10">
    <property type="match status" value="2"/>
</dbReference>
<dbReference type="GO" id="GO:0004601">
    <property type="term" value="F:peroxidase activity"/>
    <property type="evidence" value="ECO:0007669"/>
    <property type="project" value="UniProtKB-KW"/>
</dbReference>
<evidence type="ECO:0000256" key="3">
    <source>
        <dbReference type="ARBA" id="ARBA00022723"/>
    </source>
</evidence>
<dbReference type="InterPro" id="IPR010255">
    <property type="entry name" value="Haem_peroxidase_sf"/>
</dbReference>
<name>A0ABT5R2J0_9GAMM</name>
<dbReference type="PRINTS" id="PR00460">
    <property type="entry name" value="BPEROXIDASE"/>
</dbReference>
<proteinExistence type="inferred from homology"/>
<feature type="site" description="Transition state stabilizer" evidence="8">
    <location>
        <position position="98"/>
    </location>
</feature>
<comment type="catalytic activity">
    <reaction evidence="7 8 9">
        <text>2 H2O2 = O2 + 2 H2O</text>
        <dbReference type="Rhea" id="RHEA:20309"/>
        <dbReference type="ChEBI" id="CHEBI:15377"/>
        <dbReference type="ChEBI" id="CHEBI:15379"/>
        <dbReference type="ChEBI" id="CHEBI:16240"/>
        <dbReference type="EC" id="1.11.1.21"/>
    </reaction>
</comment>
<dbReference type="InterPro" id="IPR019794">
    <property type="entry name" value="Peroxidases_AS"/>
</dbReference>
<comment type="catalytic activity">
    <reaction evidence="8 9">
        <text>H2O2 + AH2 = A + 2 H2O</text>
        <dbReference type="Rhea" id="RHEA:30275"/>
        <dbReference type="ChEBI" id="CHEBI:13193"/>
        <dbReference type="ChEBI" id="CHEBI:15377"/>
        <dbReference type="ChEBI" id="CHEBI:16240"/>
        <dbReference type="ChEBI" id="CHEBI:17499"/>
        <dbReference type="EC" id="1.11.1.21"/>
    </reaction>
</comment>
<protein>
    <recommendedName>
        <fullName evidence="8 9">Catalase-peroxidase</fullName>
        <shortName evidence="8">CP</shortName>
        <ecNumber evidence="8 9">1.11.1.21</ecNumber>
    </recommendedName>
    <alternativeName>
        <fullName evidence="8">Peroxidase/catalase</fullName>
    </alternativeName>
</protein>
<keyword evidence="12" id="KW-1185">Reference proteome</keyword>
<reference evidence="11" key="1">
    <citation type="submission" date="2021-12" db="EMBL/GenBank/DDBJ databases">
        <title>Enterovibrio ZSDZ35 sp. nov. and Enterovibrio ZSDZ42 sp. nov., isolated from coastal seawater in Qingdao.</title>
        <authorList>
            <person name="Zhang P."/>
        </authorList>
    </citation>
    <scope>NUCLEOTIDE SEQUENCE</scope>
    <source>
        <strain evidence="11">ZSDZ42</strain>
    </source>
</reference>
<feature type="signal peptide" evidence="8 9">
    <location>
        <begin position="1"/>
        <end position="22"/>
    </location>
</feature>
<feature type="binding site" description="axial binding residue" evidence="8">
    <location>
        <position position="264"/>
    </location>
    <ligand>
        <name>heme b</name>
        <dbReference type="ChEBI" id="CHEBI:60344"/>
    </ligand>
    <ligandPart>
        <name>Fe</name>
        <dbReference type="ChEBI" id="CHEBI:18248"/>
    </ligandPart>
</feature>
<evidence type="ECO:0000256" key="7">
    <source>
        <dbReference type="ARBA" id="ARBA00049145"/>
    </source>
</evidence>
<keyword evidence="3 8" id="KW-0479">Metal-binding</keyword>
<evidence type="ECO:0000256" key="5">
    <source>
        <dbReference type="ARBA" id="ARBA00023004"/>
    </source>
</evidence>
<dbReference type="CDD" id="cd00649">
    <property type="entry name" value="catalase_peroxidase_1"/>
    <property type="match status" value="1"/>
</dbReference>
<evidence type="ECO:0000313" key="12">
    <source>
        <dbReference type="Proteomes" id="UP001149400"/>
    </source>
</evidence>
<feature type="cross-link" description="Tryptophyl-tyrosyl-methioninium (Tyr-Met) (with Trp-101)" evidence="8">
    <location>
        <begin position="223"/>
        <end position="249"/>
    </location>
</feature>
<keyword evidence="5 8" id="KW-0408">Iron</keyword>
<dbReference type="InterPro" id="IPR002016">
    <property type="entry name" value="Haem_peroxidase"/>
</dbReference>
<dbReference type="HAMAP" id="MF_01961">
    <property type="entry name" value="Catal_peroxid"/>
    <property type="match status" value="1"/>
</dbReference>
<dbReference type="InterPro" id="IPR000763">
    <property type="entry name" value="Catalase_peroxidase"/>
</dbReference>
<dbReference type="PRINTS" id="PR00458">
    <property type="entry name" value="PEROXIDASE"/>
</dbReference>
<evidence type="ECO:0000256" key="1">
    <source>
        <dbReference type="ARBA" id="ARBA00022559"/>
    </source>
</evidence>
<evidence type="ECO:0000256" key="6">
    <source>
        <dbReference type="ARBA" id="ARBA00023324"/>
    </source>
</evidence>
<dbReference type="PROSITE" id="PS00436">
    <property type="entry name" value="PEROXIDASE_2"/>
    <property type="match status" value="1"/>
</dbReference>
<keyword evidence="2 8" id="KW-0349">Heme</keyword>
<evidence type="ECO:0000256" key="9">
    <source>
        <dbReference type="RuleBase" id="RU003451"/>
    </source>
</evidence>
<organism evidence="11 12">
    <name type="scientific">Enterovibrio gelatinilyticus</name>
    <dbReference type="NCBI Taxonomy" id="2899819"/>
    <lineage>
        <taxon>Bacteria</taxon>
        <taxon>Pseudomonadati</taxon>
        <taxon>Pseudomonadota</taxon>
        <taxon>Gammaproteobacteria</taxon>
        <taxon>Vibrionales</taxon>
        <taxon>Vibrionaceae</taxon>
        <taxon>Enterovibrio</taxon>
    </lineage>
</organism>
<dbReference type="RefSeq" id="WP_274164573.1">
    <property type="nucleotide sequence ID" value="NZ_JAJUBC010000011.1"/>
</dbReference>
<keyword evidence="8 9" id="KW-0732">Signal</keyword>
<dbReference type="PANTHER" id="PTHR30555">
    <property type="entry name" value="HYDROPEROXIDASE I, BIFUNCTIONAL CATALASE-PEROXIDASE"/>
    <property type="match status" value="1"/>
</dbReference>
<dbReference type="Pfam" id="PF00141">
    <property type="entry name" value="peroxidase"/>
    <property type="match status" value="2"/>
</dbReference>
<comment type="PTM">
    <text evidence="8">Formation of the three residue Trp-Tyr-Met cross-link is important for the catalase, but not the peroxidase activity of the enzyme.</text>
</comment>
<comment type="cofactor">
    <cofactor evidence="8">
        <name>heme b</name>
        <dbReference type="ChEBI" id="CHEBI:60344"/>
    </cofactor>
    <text evidence="8">Binds 1 heme b (iron(II)-protoporphyrin IX) group per dimer.</text>
</comment>
<comment type="caution">
    <text evidence="8">Lacks conserved residue(s) required for the propagation of feature annotation.</text>
</comment>
<dbReference type="PROSITE" id="PS50873">
    <property type="entry name" value="PEROXIDASE_4"/>
    <property type="match status" value="1"/>
</dbReference>
<dbReference type="CDD" id="cd08200">
    <property type="entry name" value="catalase_peroxidase_2"/>
    <property type="match status" value="1"/>
</dbReference>
<evidence type="ECO:0000256" key="2">
    <source>
        <dbReference type="ARBA" id="ARBA00022617"/>
    </source>
</evidence>
<sequence length="736" mass="80745" precursor="true">MFKRTLLSITLTSLLVTAPAFSQGEPKSNQFWWPDQLNLAPLRDHDNSSNPYGESFDYATAFEALDLNQVKKDIATVLTTSQDWWPADYGHYGPFFIRMAWHAAGTYRVNDGRGGAGGGQQRFDPLNSWPDNGNLDKARRLLWPVKQKYGASLSWADLMALTGNVSLEAMGFKTFGFAGGREDDWEPDLVYWGPEEEMLADERRDEKGKLKEGLAAVQMGLIYVNPEGPGGVPDPLAAAKDIRHSFGRMAMNDEEIVALIAGGHTFGKAHGAHKPEECVGPAPAGAAVEEQGFGWKNKCGTGKGGDTVTSGLEGAWTVTPTQWTTNYLDNLFNFNWVLTESPAGAKQWIPDSKAAAQLVPDAHDPRKRHAPIMFTTDIAIKEDPQFRAIAERFREDPAQFELAFAKAWFKLNHRDLGPRARYIGAEIPEEILVWQDPIPAVDHPLITEQQANAIKASILASGLTVPELVRTAWAAAASYRGTDMRGGANGARLALAPQKDWPVNDPKETKKVLNTLTNIQEKFNKDAGDTQVSLADVIVLGGDAAIEKAAKDAGYPTDVPFTPGRMDATQAMTDVESFAVLEPTADGFRNYYDGTKNYRSPAEMLVERADLLTLTVPEMTVLVGGMRALDANSNGSDNGVFTNKPGTLNNDFFINLLDMSTKWSPSADQEGIYVGHDRTSGDQKWTATPVDLIFGSNAELRSIAEVYASDNAQQKFVDDFVVAWTKVMNNDRFDVN</sequence>